<dbReference type="STRING" id="3476.A0A2P5CA35"/>
<dbReference type="OrthoDB" id="596083at2759"/>
<sequence length="103" mass="11392">MFQIPALSSKYRIYVPDLLFFGESISDSGEHSPEFQAECLAKGLKLLGVECCVVVAFSYRGIVEFWLAELQFDLVQHLVVSGSVVALTRSISDESLTRLGFVS</sequence>
<keyword evidence="1" id="KW-0378">Hydrolase</keyword>
<dbReference type="PANTHER" id="PTHR43139:SF61">
    <property type="entry name" value="ALPHA_BETA-HYDROLASES SUPERFAMILY PROTEIN"/>
    <property type="match status" value="1"/>
</dbReference>
<reference evidence="2" key="1">
    <citation type="submission" date="2016-06" db="EMBL/GenBank/DDBJ databases">
        <title>Parallel loss of symbiosis genes in relatives of nitrogen-fixing non-legume Parasponia.</title>
        <authorList>
            <person name="Van Velzen R."/>
            <person name="Holmer R."/>
            <person name="Bu F."/>
            <person name="Rutten L."/>
            <person name="Van Zeijl A."/>
            <person name="Liu W."/>
            <person name="Santuari L."/>
            <person name="Cao Q."/>
            <person name="Sharma T."/>
            <person name="Shen D."/>
            <person name="Roswanjaya Y."/>
            <person name="Wardhani T."/>
            <person name="Kalhor M.S."/>
            <person name="Jansen J."/>
            <person name="Van den Hoogen J."/>
            <person name="Gungor B."/>
            <person name="Hartog M."/>
            <person name="Hontelez J."/>
            <person name="Verver J."/>
            <person name="Yang W.-C."/>
            <person name="Schijlen E."/>
            <person name="Repin R."/>
            <person name="Schilthuizen M."/>
            <person name="Schranz E."/>
            <person name="Heidstra R."/>
            <person name="Miyata K."/>
            <person name="Fedorova E."/>
            <person name="Kohlen W."/>
            <person name="Bisseling T."/>
            <person name="Smit S."/>
            <person name="Geurts R."/>
        </authorList>
    </citation>
    <scope>NUCLEOTIDE SEQUENCE [LARGE SCALE GENOMIC DNA]</scope>
    <source>
        <strain evidence="2">cv. WU1-14</strain>
    </source>
</reference>
<evidence type="ECO:0000313" key="2">
    <source>
        <dbReference type="Proteomes" id="UP000237105"/>
    </source>
</evidence>
<name>A0A2P5CA35_PARAD</name>
<comment type="caution">
    <text evidence="1">The sequence shown here is derived from an EMBL/GenBank/DDBJ whole genome shotgun (WGS) entry which is preliminary data.</text>
</comment>
<dbReference type="EMBL" id="JXTB01000155">
    <property type="protein sequence ID" value="PON57855.1"/>
    <property type="molecule type" value="Genomic_DNA"/>
</dbReference>
<dbReference type="InterPro" id="IPR052370">
    <property type="entry name" value="Meta-cleavage_hydrolase"/>
</dbReference>
<dbReference type="Proteomes" id="UP000237105">
    <property type="component" value="Unassembled WGS sequence"/>
</dbReference>
<dbReference type="PANTHER" id="PTHR43139">
    <property type="entry name" value="SI:DKEY-122A22.2"/>
    <property type="match status" value="1"/>
</dbReference>
<dbReference type="GO" id="GO:0016787">
    <property type="term" value="F:hydrolase activity"/>
    <property type="evidence" value="ECO:0007669"/>
    <property type="project" value="UniProtKB-KW"/>
</dbReference>
<organism evidence="1 2">
    <name type="scientific">Parasponia andersonii</name>
    <name type="common">Sponia andersonii</name>
    <dbReference type="NCBI Taxonomy" id="3476"/>
    <lineage>
        <taxon>Eukaryota</taxon>
        <taxon>Viridiplantae</taxon>
        <taxon>Streptophyta</taxon>
        <taxon>Embryophyta</taxon>
        <taxon>Tracheophyta</taxon>
        <taxon>Spermatophyta</taxon>
        <taxon>Magnoliopsida</taxon>
        <taxon>eudicotyledons</taxon>
        <taxon>Gunneridae</taxon>
        <taxon>Pentapetalae</taxon>
        <taxon>rosids</taxon>
        <taxon>fabids</taxon>
        <taxon>Rosales</taxon>
        <taxon>Cannabaceae</taxon>
        <taxon>Parasponia</taxon>
    </lineage>
</organism>
<keyword evidence="2" id="KW-1185">Reference proteome</keyword>
<accession>A0A2P5CA35</accession>
<proteinExistence type="predicted"/>
<dbReference type="InterPro" id="IPR029058">
    <property type="entry name" value="AB_hydrolase_fold"/>
</dbReference>
<dbReference type="SUPFAM" id="SSF53474">
    <property type="entry name" value="alpha/beta-Hydrolases"/>
    <property type="match status" value="1"/>
</dbReference>
<dbReference type="AlphaFoldDB" id="A0A2P5CA35"/>
<protein>
    <submittedName>
        <fullName evidence="1">Alpha/Beta hydrolase fold containing protein</fullName>
    </submittedName>
</protein>
<evidence type="ECO:0000313" key="1">
    <source>
        <dbReference type="EMBL" id="PON57855.1"/>
    </source>
</evidence>
<dbReference type="Gene3D" id="3.40.50.1820">
    <property type="entry name" value="alpha/beta hydrolase"/>
    <property type="match status" value="1"/>
</dbReference>
<gene>
    <name evidence="1" type="ORF">PanWU01x14_170680</name>
</gene>